<sequence length="178" mass="19591">MKIASTLFQPVRRLAVGLLVISNVKAQQSSPARWPSFSDQGIIIDKETATWNPTNEFIFPSIFHAGQHLTDPLGEWYLYYSLRTNAQVASSTPATPIVRNDWVPHYNVSHVSSPDAIWNSEAGAVFLYFHGENSHARLASSPDALAFEYGGKAVDNAMGGANVTETSYARVFPHPERG</sequence>
<reference evidence="1 2" key="1">
    <citation type="journal article" date="2019" name="Mol. Biol. Evol.">
        <title>Blast fungal genomes show frequent chromosomal changes, gene gains and losses, and effector gene turnover.</title>
        <authorList>
            <person name="Gomez Luciano L.B."/>
            <person name="Jason Tsai I."/>
            <person name="Chuma I."/>
            <person name="Tosa Y."/>
            <person name="Chen Y.H."/>
            <person name="Li J.Y."/>
            <person name="Li M.Y."/>
            <person name="Jade Lu M.Y."/>
            <person name="Nakayashiki H."/>
            <person name="Li W.H."/>
        </authorList>
    </citation>
    <scope>NUCLEOTIDE SEQUENCE [LARGE SCALE GENOMIC DNA]</scope>
    <source>
        <strain evidence="1 2">NI907</strain>
    </source>
</reference>
<dbReference type="AlphaFoldDB" id="A0A6P8ANG7"/>
<keyword evidence="1" id="KW-1185">Reference proteome</keyword>
<proteinExistence type="predicted"/>
<dbReference type="RefSeq" id="XP_030976433.1">
    <property type="nucleotide sequence ID" value="XM_031131496.1"/>
</dbReference>
<accession>A0A6P8ANG7</accession>
<dbReference type="InterPro" id="IPR023296">
    <property type="entry name" value="Glyco_hydro_beta-prop_sf"/>
</dbReference>
<reference evidence="2" key="3">
    <citation type="submission" date="2025-08" db="UniProtKB">
        <authorList>
            <consortium name="RefSeq"/>
        </authorList>
    </citation>
    <scope>IDENTIFICATION</scope>
    <source>
        <strain evidence="2">NI907</strain>
    </source>
</reference>
<organism evidence="1 2">
    <name type="scientific">Pyricularia grisea</name>
    <name type="common">Crabgrass-specific blast fungus</name>
    <name type="synonym">Magnaporthe grisea</name>
    <dbReference type="NCBI Taxonomy" id="148305"/>
    <lineage>
        <taxon>Eukaryota</taxon>
        <taxon>Fungi</taxon>
        <taxon>Dikarya</taxon>
        <taxon>Ascomycota</taxon>
        <taxon>Pezizomycotina</taxon>
        <taxon>Sordariomycetes</taxon>
        <taxon>Sordariomycetidae</taxon>
        <taxon>Magnaporthales</taxon>
        <taxon>Pyriculariaceae</taxon>
        <taxon>Pyricularia</taxon>
    </lineage>
</organism>
<gene>
    <name evidence="2" type="ORF">PgNI_11530</name>
</gene>
<evidence type="ECO:0000313" key="2">
    <source>
        <dbReference type="RefSeq" id="XP_030976433.1"/>
    </source>
</evidence>
<evidence type="ECO:0000313" key="1">
    <source>
        <dbReference type="Proteomes" id="UP000515153"/>
    </source>
</evidence>
<dbReference type="GeneID" id="41966401"/>
<dbReference type="KEGG" id="pgri:PgNI_11530"/>
<dbReference type="SUPFAM" id="SSF75005">
    <property type="entry name" value="Arabinanase/levansucrase/invertase"/>
    <property type="match status" value="1"/>
</dbReference>
<name>A0A6P8ANG7_PYRGI</name>
<reference evidence="2" key="2">
    <citation type="submission" date="2019-10" db="EMBL/GenBank/DDBJ databases">
        <authorList>
            <consortium name="NCBI Genome Project"/>
        </authorList>
    </citation>
    <scope>NUCLEOTIDE SEQUENCE</scope>
    <source>
        <strain evidence="2">NI907</strain>
    </source>
</reference>
<dbReference type="Proteomes" id="UP000515153">
    <property type="component" value="Chromosome V"/>
</dbReference>
<protein>
    <submittedName>
        <fullName evidence="2">Uncharacterized protein</fullName>
    </submittedName>
</protein>